<evidence type="ECO:0000256" key="2">
    <source>
        <dbReference type="SAM" id="Phobius"/>
    </source>
</evidence>
<proteinExistence type="predicted"/>
<name>A0A919IV22_9ACTN</name>
<feature type="transmembrane region" description="Helical" evidence="2">
    <location>
        <begin position="48"/>
        <end position="67"/>
    </location>
</feature>
<dbReference type="EMBL" id="BOMM01000002">
    <property type="protein sequence ID" value="GIE08648.1"/>
    <property type="molecule type" value="Genomic_DNA"/>
</dbReference>
<keyword evidence="2" id="KW-1133">Transmembrane helix</keyword>
<keyword evidence="4" id="KW-1185">Reference proteome</keyword>
<feature type="compositionally biased region" description="Basic and acidic residues" evidence="1">
    <location>
        <begin position="171"/>
        <end position="189"/>
    </location>
</feature>
<keyword evidence="2" id="KW-0472">Membrane</keyword>
<feature type="transmembrane region" description="Helical" evidence="2">
    <location>
        <begin position="74"/>
        <end position="92"/>
    </location>
</feature>
<dbReference type="AlphaFoldDB" id="A0A919IV22"/>
<dbReference type="RefSeq" id="WP_203815282.1">
    <property type="nucleotide sequence ID" value="NZ_BAAABP010000014.1"/>
</dbReference>
<comment type="caution">
    <text evidence="3">The sequence shown here is derived from an EMBL/GenBank/DDBJ whole genome shotgun (WGS) entry which is preliminary data.</text>
</comment>
<feature type="compositionally biased region" description="Pro residues" evidence="1">
    <location>
        <begin position="156"/>
        <end position="168"/>
    </location>
</feature>
<keyword evidence="2" id="KW-0812">Transmembrane</keyword>
<accession>A0A919IV22</accession>
<evidence type="ECO:0000313" key="4">
    <source>
        <dbReference type="Proteomes" id="UP000598174"/>
    </source>
</evidence>
<feature type="transmembrane region" description="Helical" evidence="2">
    <location>
        <begin position="134"/>
        <end position="151"/>
    </location>
</feature>
<protein>
    <submittedName>
        <fullName evidence="3">Uncharacterized protein</fullName>
    </submittedName>
</protein>
<gene>
    <name evidence="3" type="ORF">Afe05nite_04880</name>
</gene>
<evidence type="ECO:0000313" key="3">
    <source>
        <dbReference type="EMBL" id="GIE08648.1"/>
    </source>
</evidence>
<reference evidence="3" key="1">
    <citation type="submission" date="2021-01" db="EMBL/GenBank/DDBJ databases">
        <title>Whole genome shotgun sequence of Actinoplanes ferrugineus NBRC 15555.</title>
        <authorList>
            <person name="Komaki H."/>
            <person name="Tamura T."/>
        </authorList>
    </citation>
    <scope>NUCLEOTIDE SEQUENCE</scope>
    <source>
        <strain evidence="3">NBRC 15555</strain>
    </source>
</reference>
<dbReference type="Proteomes" id="UP000598174">
    <property type="component" value="Unassembled WGS sequence"/>
</dbReference>
<feature type="transmembrane region" description="Helical" evidence="2">
    <location>
        <begin position="21"/>
        <end position="42"/>
    </location>
</feature>
<evidence type="ECO:0000256" key="1">
    <source>
        <dbReference type="SAM" id="MobiDB-lite"/>
    </source>
</evidence>
<organism evidence="3 4">
    <name type="scientific">Paractinoplanes ferrugineus</name>
    <dbReference type="NCBI Taxonomy" id="113564"/>
    <lineage>
        <taxon>Bacteria</taxon>
        <taxon>Bacillati</taxon>
        <taxon>Actinomycetota</taxon>
        <taxon>Actinomycetes</taxon>
        <taxon>Micromonosporales</taxon>
        <taxon>Micromonosporaceae</taxon>
        <taxon>Paractinoplanes</taxon>
    </lineage>
</organism>
<sequence>MRDAGPRAADEEQGLQSYLSMARLLVGWAGLGFGALNLLMGLVSAPYVIFHGVVLATGGVLLSAGALRRRPGRIAWPTGLGVALAGLLISSLPRTPATFCCMSEFDKRHGFPFTVLAQQSGHWQLDGARLLADLFFWACVGTLVLFALTAVTPAPRSVPRPAPEPPPSTARHAEPRPETVDDENVRGLP</sequence>
<feature type="region of interest" description="Disordered" evidence="1">
    <location>
        <begin position="154"/>
        <end position="189"/>
    </location>
</feature>